<dbReference type="InterPro" id="IPR001901">
    <property type="entry name" value="Translocase_SecE/Sec61-g"/>
</dbReference>
<comment type="subcellular location">
    <subcellularLocation>
        <location evidence="1">Endoplasmic reticulum membrane</location>
        <topology evidence="1">Single-pass membrane protein</topology>
    </subcellularLocation>
</comment>
<dbReference type="HAMAP" id="MF_00422">
    <property type="entry name" value="SecE"/>
    <property type="match status" value="1"/>
</dbReference>
<evidence type="ECO:0000256" key="2">
    <source>
        <dbReference type="ARBA" id="ARBA00008274"/>
    </source>
</evidence>
<dbReference type="AlphaFoldDB" id="A0AAD6N3J7"/>
<dbReference type="PANTHER" id="PTHR12309">
    <property type="entry name" value="SEC61 GAMMA SUBUNIT"/>
    <property type="match status" value="1"/>
</dbReference>
<keyword evidence="6" id="KW-0653">Protein transport</keyword>
<organism evidence="10 11">
    <name type="scientific">Penicillium canescens</name>
    <dbReference type="NCBI Taxonomy" id="5083"/>
    <lineage>
        <taxon>Eukaryota</taxon>
        <taxon>Fungi</taxon>
        <taxon>Dikarya</taxon>
        <taxon>Ascomycota</taxon>
        <taxon>Pezizomycotina</taxon>
        <taxon>Eurotiomycetes</taxon>
        <taxon>Eurotiomycetidae</taxon>
        <taxon>Eurotiales</taxon>
        <taxon>Aspergillaceae</taxon>
        <taxon>Penicillium</taxon>
    </lineage>
</organism>
<dbReference type="SUPFAM" id="SSF103456">
    <property type="entry name" value="Preprotein translocase SecE subunit"/>
    <property type="match status" value="1"/>
</dbReference>
<name>A0AAD6N3J7_PENCN</name>
<dbReference type="InterPro" id="IPR008158">
    <property type="entry name" value="Translocase_Sec61-g"/>
</dbReference>
<protein>
    <submittedName>
        <fullName evidence="10">Uncharacterized protein</fullName>
    </submittedName>
</protein>
<gene>
    <name evidence="10" type="ORF">N7460_011949</name>
</gene>
<keyword evidence="9" id="KW-0472">Membrane</keyword>
<dbReference type="GO" id="GO:0006886">
    <property type="term" value="P:intracellular protein transport"/>
    <property type="evidence" value="ECO:0007669"/>
    <property type="project" value="InterPro"/>
</dbReference>
<evidence type="ECO:0000256" key="6">
    <source>
        <dbReference type="ARBA" id="ARBA00022927"/>
    </source>
</evidence>
<dbReference type="Gene3D" id="1.20.5.820">
    <property type="entry name" value="Preprotein translocase SecE subunit"/>
    <property type="match status" value="1"/>
</dbReference>
<evidence type="ECO:0000256" key="9">
    <source>
        <dbReference type="ARBA" id="ARBA00023136"/>
    </source>
</evidence>
<evidence type="ECO:0000256" key="4">
    <source>
        <dbReference type="ARBA" id="ARBA00022692"/>
    </source>
</evidence>
<keyword evidence="4" id="KW-0812">Transmembrane</keyword>
<accession>A0AAD6N3J7</accession>
<dbReference type="EMBL" id="JAQJZL010000015">
    <property type="protein sequence ID" value="KAJ6027132.1"/>
    <property type="molecule type" value="Genomic_DNA"/>
</dbReference>
<comment type="similarity">
    <text evidence="2">Belongs to the SecE/SEC61-gamma family.</text>
</comment>
<keyword evidence="5" id="KW-0256">Endoplasmic reticulum</keyword>
<keyword evidence="3" id="KW-0813">Transport</keyword>
<evidence type="ECO:0000256" key="1">
    <source>
        <dbReference type="ARBA" id="ARBA00004389"/>
    </source>
</evidence>
<dbReference type="GO" id="GO:0006605">
    <property type="term" value="P:protein targeting"/>
    <property type="evidence" value="ECO:0007669"/>
    <property type="project" value="InterPro"/>
</dbReference>
<dbReference type="NCBIfam" id="TIGR00327">
    <property type="entry name" value="secE_euk_arch"/>
    <property type="match status" value="1"/>
</dbReference>
<reference evidence="10" key="2">
    <citation type="submission" date="2023-01" db="EMBL/GenBank/DDBJ databases">
        <authorList>
            <person name="Petersen C."/>
        </authorList>
    </citation>
    <scope>NUCLEOTIDE SEQUENCE</scope>
    <source>
        <strain evidence="10">IBT 15450</strain>
    </source>
</reference>
<reference evidence="10" key="1">
    <citation type="journal article" date="2023" name="IMA Fungus">
        <title>Comparative genomic study of the Penicillium genus elucidates a diverse pangenome and 15 lateral gene transfer events.</title>
        <authorList>
            <person name="Petersen C."/>
            <person name="Sorensen T."/>
            <person name="Nielsen M.R."/>
            <person name="Sondergaard T.E."/>
            <person name="Sorensen J.L."/>
            <person name="Fitzpatrick D.A."/>
            <person name="Frisvad J.C."/>
            <person name="Nielsen K.L."/>
        </authorList>
    </citation>
    <scope>NUCLEOTIDE SEQUENCE</scope>
    <source>
        <strain evidence="10">IBT 15450</strain>
    </source>
</reference>
<dbReference type="InterPro" id="IPR023391">
    <property type="entry name" value="Prot_translocase_SecE_dom_sf"/>
</dbReference>
<dbReference type="Pfam" id="PF00584">
    <property type="entry name" value="SecE"/>
    <property type="match status" value="1"/>
</dbReference>
<keyword evidence="11" id="KW-1185">Reference proteome</keyword>
<evidence type="ECO:0000313" key="10">
    <source>
        <dbReference type="EMBL" id="KAJ6027132.1"/>
    </source>
</evidence>
<proteinExistence type="inferred from homology"/>
<comment type="caution">
    <text evidence="10">The sequence shown here is derived from an EMBL/GenBank/DDBJ whole genome shotgun (WGS) entry which is preliminary data.</text>
</comment>
<evidence type="ECO:0000256" key="8">
    <source>
        <dbReference type="ARBA" id="ARBA00023010"/>
    </source>
</evidence>
<keyword evidence="7" id="KW-1133">Transmembrane helix</keyword>
<sequence length="133" mass="14477">MSETFQELADIPKDFVREGSQFVRRCTKPDKREFIKISQAVGMGFLVMGAIGYFVKLSSCSIFTFLSTKCWLAAHKRATGPKRPRAYIPGGCVDRTGTARISLVIPSERAIVGAMCGRSVSAGWAIVVGGKEL</sequence>
<evidence type="ECO:0000256" key="7">
    <source>
        <dbReference type="ARBA" id="ARBA00022989"/>
    </source>
</evidence>
<dbReference type="Proteomes" id="UP001219568">
    <property type="component" value="Unassembled WGS sequence"/>
</dbReference>
<evidence type="ECO:0000313" key="11">
    <source>
        <dbReference type="Proteomes" id="UP001219568"/>
    </source>
</evidence>
<dbReference type="GO" id="GO:0008320">
    <property type="term" value="F:protein transmembrane transporter activity"/>
    <property type="evidence" value="ECO:0007669"/>
    <property type="project" value="InterPro"/>
</dbReference>
<keyword evidence="8" id="KW-0811">Translocation</keyword>
<evidence type="ECO:0000256" key="5">
    <source>
        <dbReference type="ARBA" id="ARBA00022824"/>
    </source>
</evidence>
<dbReference type="GO" id="GO:0005789">
    <property type="term" value="C:endoplasmic reticulum membrane"/>
    <property type="evidence" value="ECO:0007669"/>
    <property type="project" value="UniProtKB-SubCell"/>
</dbReference>
<evidence type="ECO:0000256" key="3">
    <source>
        <dbReference type="ARBA" id="ARBA00022448"/>
    </source>
</evidence>